<dbReference type="PANTHER" id="PTHR18964">
    <property type="entry name" value="ROK (REPRESSOR, ORF, KINASE) FAMILY"/>
    <property type="match status" value="1"/>
</dbReference>
<dbReference type="GO" id="GO:0004340">
    <property type="term" value="F:glucokinase activity"/>
    <property type="evidence" value="ECO:0007669"/>
    <property type="project" value="UniProtKB-EC"/>
</dbReference>
<dbReference type="InterPro" id="IPR000600">
    <property type="entry name" value="ROK"/>
</dbReference>
<dbReference type="Proteomes" id="UP000250079">
    <property type="component" value="Chromosome"/>
</dbReference>
<keyword evidence="2" id="KW-0418">Kinase</keyword>
<dbReference type="OrthoDB" id="8595273at2"/>
<keyword evidence="2" id="KW-0808">Transferase</keyword>
<dbReference type="Gene3D" id="3.30.420.40">
    <property type="match status" value="2"/>
</dbReference>
<reference evidence="2 3" key="1">
    <citation type="submission" date="2016-12" db="EMBL/GenBank/DDBJ databases">
        <authorList>
            <person name="Song W.-J."/>
            <person name="Kurnit D.M."/>
        </authorList>
    </citation>
    <scope>NUCLEOTIDE SEQUENCE [LARGE SCALE GENOMIC DNA]</scope>
    <source>
        <strain evidence="2 3">IMCC3135</strain>
    </source>
</reference>
<evidence type="ECO:0000313" key="2">
    <source>
        <dbReference type="EMBL" id="ASJ76819.1"/>
    </source>
</evidence>
<comment type="similarity">
    <text evidence="1">Belongs to the ROK (NagC/XylR) family.</text>
</comment>
<dbReference type="InterPro" id="IPR036388">
    <property type="entry name" value="WH-like_DNA-bd_sf"/>
</dbReference>
<organism evidence="2 3">
    <name type="scientific">Granulosicoccus antarcticus IMCC3135</name>
    <dbReference type="NCBI Taxonomy" id="1192854"/>
    <lineage>
        <taxon>Bacteria</taxon>
        <taxon>Pseudomonadati</taxon>
        <taxon>Pseudomonadota</taxon>
        <taxon>Gammaproteobacteria</taxon>
        <taxon>Chromatiales</taxon>
        <taxon>Granulosicoccaceae</taxon>
        <taxon>Granulosicoccus</taxon>
    </lineage>
</organism>
<sequence length="395" mass="42982">MSNSRDFNRARVFEVIHLFEPVSRSEIAQHVGLTTASISYIVAELLELGYVIELGRRTSSRGQPAIEMGVAANSAYTLGLHFSHERIRGAVVDLKGNIIFDIVEDLPRPPTPAAVMKSLIRIGKLLKQEVPNGKPLAAGLASVGPIDLVQGSVTQTAFTTDWDNVQLRQPLAEALNLPVYMDNNATVAAIGEFWYGMGRDYRNFLHITFFGNGLGGGLFLDRRVYRGAGLNAAEFGHLLIHPQKPVKGVVPYLENYVSGYALQRDLGANILAEISERINTGEKTLMAWLDMASDLFAKALVSVDHMLNLDAIIVGGQLPPEFIRALLQGVSTRLDDYYMPGWSERAKLRQCSNGDDNAVLGAATLPIYDVLALTAHGTGTGSNLYKSDAEGGLMQ</sequence>
<dbReference type="SUPFAM" id="SSF53067">
    <property type="entry name" value="Actin-like ATPase domain"/>
    <property type="match status" value="1"/>
</dbReference>
<dbReference type="Pfam" id="PF00480">
    <property type="entry name" value="ROK"/>
    <property type="match status" value="1"/>
</dbReference>
<dbReference type="AlphaFoldDB" id="A0A2Z2NZV5"/>
<accession>A0A2Z2NZV5</accession>
<dbReference type="InterPro" id="IPR043129">
    <property type="entry name" value="ATPase_NBD"/>
</dbReference>
<protein>
    <submittedName>
        <fullName evidence="2">Glucokinase</fullName>
        <ecNumber evidence="2">2.7.1.2</ecNumber>
    </submittedName>
</protein>
<keyword evidence="3" id="KW-1185">Reference proteome</keyword>
<name>A0A2Z2NZV5_9GAMM</name>
<dbReference type="PANTHER" id="PTHR18964:SF149">
    <property type="entry name" value="BIFUNCTIONAL UDP-N-ACETYLGLUCOSAMINE 2-EPIMERASE_N-ACETYLMANNOSAMINE KINASE"/>
    <property type="match status" value="1"/>
</dbReference>
<dbReference type="SUPFAM" id="SSF46785">
    <property type="entry name" value="Winged helix' DNA-binding domain"/>
    <property type="match status" value="1"/>
</dbReference>
<dbReference type="EC" id="2.7.1.2" evidence="2"/>
<dbReference type="EMBL" id="CP018632">
    <property type="protein sequence ID" value="ASJ76819.1"/>
    <property type="molecule type" value="Genomic_DNA"/>
</dbReference>
<evidence type="ECO:0000256" key="1">
    <source>
        <dbReference type="ARBA" id="ARBA00006479"/>
    </source>
</evidence>
<dbReference type="InterPro" id="IPR036390">
    <property type="entry name" value="WH_DNA-bd_sf"/>
</dbReference>
<dbReference type="Gene3D" id="1.10.10.10">
    <property type="entry name" value="Winged helix-like DNA-binding domain superfamily/Winged helix DNA-binding domain"/>
    <property type="match status" value="1"/>
</dbReference>
<gene>
    <name evidence="2" type="primary">glkA</name>
    <name evidence="2" type="ORF">IMCC3135_33895</name>
</gene>
<dbReference type="KEGG" id="gai:IMCC3135_33895"/>
<dbReference type="RefSeq" id="WP_088921541.1">
    <property type="nucleotide sequence ID" value="NZ_CP018632.1"/>
</dbReference>
<proteinExistence type="inferred from homology"/>
<evidence type="ECO:0000313" key="3">
    <source>
        <dbReference type="Proteomes" id="UP000250079"/>
    </source>
</evidence>